<dbReference type="GO" id="GO:0009891">
    <property type="term" value="P:positive regulation of biosynthetic process"/>
    <property type="evidence" value="ECO:0007669"/>
    <property type="project" value="UniProtKB-ARBA"/>
</dbReference>
<dbReference type="SUPFAM" id="SSF46785">
    <property type="entry name" value="Winged helix' DNA-binding domain"/>
    <property type="match status" value="1"/>
</dbReference>
<gene>
    <name evidence="7" type="ORF">APT59_03950</name>
</gene>
<dbReference type="PROSITE" id="PS50931">
    <property type="entry name" value="HTH_LYSR"/>
    <property type="match status" value="1"/>
</dbReference>
<dbReference type="AlphaFoldDB" id="A0A0U4WL96"/>
<sequence length="307" mass="34290">MQRSESMRRSKGYRRLIPSMNALLVFEAAARLGSFTVAAQELGVTQAAVSKQIRFLEELLDTRLFHRLHRAIQLTPEGSALFLVMGDSLQRIAATFDKILDGQAEHEIVLACTSAFSHLRIMPRLPALQALLPDLQLRLVPPLHREADLAIRYGNGSWDDGTATLLFDEEVFPVCAPEWLASHAAPRSIADLYQSPLIDSDATLEGWMTWSTWFRALDHTPPRLRIGLRCTHYADTIRAATQGLGIALGWNRLVAPLLADGQLIRVTDFIVKPRDAYYLVTPHGRKSVAGDPLIAWLREEPAVCRPL</sequence>
<dbReference type="PANTHER" id="PTHR30537">
    <property type="entry name" value="HTH-TYPE TRANSCRIPTIONAL REGULATOR"/>
    <property type="match status" value="1"/>
</dbReference>
<dbReference type="InterPro" id="IPR000847">
    <property type="entry name" value="LysR_HTH_N"/>
</dbReference>
<comment type="similarity">
    <text evidence="1">Belongs to the LysR transcriptional regulatory family.</text>
</comment>
<dbReference type="InterPro" id="IPR036388">
    <property type="entry name" value="WH-like_DNA-bd_sf"/>
</dbReference>
<dbReference type="PRINTS" id="PR00039">
    <property type="entry name" value="HTHLYSR"/>
</dbReference>
<organism evidence="7 8">
    <name type="scientific">Pseudomonas oryzihabitans</name>
    <dbReference type="NCBI Taxonomy" id="47885"/>
    <lineage>
        <taxon>Bacteria</taxon>
        <taxon>Pseudomonadati</taxon>
        <taxon>Pseudomonadota</taxon>
        <taxon>Gammaproteobacteria</taxon>
        <taxon>Pseudomonadales</taxon>
        <taxon>Pseudomonadaceae</taxon>
        <taxon>Pseudomonas</taxon>
    </lineage>
</organism>
<dbReference type="InterPro" id="IPR005119">
    <property type="entry name" value="LysR_subst-bd"/>
</dbReference>
<dbReference type="InterPro" id="IPR036390">
    <property type="entry name" value="WH_DNA-bd_sf"/>
</dbReference>
<keyword evidence="5" id="KW-0804">Transcription</keyword>
<keyword evidence="3" id="KW-0238">DNA-binding</keyword>
<protein>
    <submittedName>
        <fullName evidence="7">LysR family transcriptional regulator</fullName>
    </submittedName>
</protein>
<dbReference type="GO" id="GO:0003700">
    <property type="term" value="F:DNA-binding transcription factor activity"/>
    <property type="evidence" value="ECO:0007669"/>
    <property type="project" value="InterPro"/>
</dbReference>
<dbReference type="OrthoDB" id="5526340at2"/>
<accession>A0A0U4WL96</accession>
<dbReference type="CDD" id="cd08432">
    <property type="entry name" value="PBP2_GcdR_TrpI_HvrB_AmpR_like"/>
    <property type="match status" value="1"/>
</dbReference>
<evidence type="ECO:0000313" key="7">
    <source>
        <dbReference type="EMBL" id="ALZ83395.1"/>
    </source>
</evidence>
<dbReference type="RefSeq" id="WP_059313654.1">
    <property type="nucleotide sequence ID" value="NZ_CP013987.1"/>
</dbReference>
<dbReference type="Pfam" id="PF03466">
    <property type="entry name" value="LysR_substrate"/>
    <property type="match status" value="1"/>
</dbReference>
<dbReference type="InterPro" id="IPR058163">
    <property type="entry name" value="LysR-type_TF_proteobact-type"/>
</dbReference>
<feature type="domain" description="HTH lysR-type" evidence="6">
    <location>
        <begin position="18"/>
        <end position="75"/>
    </location>
</feature>
<keyword evidence="2" id="KW-0805">Transcription regulation</keyword>
<reference evidence="7 8" key="1">
    <citation type="submission" date="2016-01" db="EMBL/GenBank/DDBJ databases">
        <title>Annotation of Pseudomonas oryzihabitans USDA-ARS-USMARC-56511.</title>
        <authorList>
            <person name="Harhay G.P."/>
            <person name="Harhay D.M."/>
            <person name="Smith T.P.L."/>
            <person name="Bono J.L."/>
            <person name="Heaton M.P."/>
            <person name="Clawson M.L."/>
            <person name="Chitko-Mckown C.G."/>
            <person name="Capik S.F."/>
            <person name="DeDonder K.D."/>
            <person name="Apley M.D."/>
            <person name="Lubbers B.V."/>
            <person name="White B.J."/>
            <person name="Larson R.L."/>
        </authorList>
    </citation>
    <scope>NUCLEOTIDE SEQUENCE [LARGE SCALE GENOMIC DNA]</scope>
    <source>
        <strain evidence="7 8">USDA-ARS-USMARC-56511</strain>
    </source>
</reference>
<dbReference type="FunFam" id="1.10.10.10:FF:000038">
    <property type="entry name" value="Glycine cleavage system transcriptional activator"/>
    <property type="match status" value="1"/>
</dbReference>
<dbReference type="GO" id="GO:0003677">
    <property type="term" value="F:DNA binding"/>
    <property type="evidence" value="ECO:0007669"/>
    <property type="project" value="UniProtKB-KW"/>
</dbReference>
<evidence type="ECO:0000256" key="3">
    <source>
        <dbReference type="ARBA" id="ARBA00023125"/>
    </source>
</evidence>
<proteinExistence type="inferred from homology"/>
<dbReference type="SUPFAM" id="SSF53850">
    <property type="entry name" value="Periplasmic binding protein-like II"/>
    <property type="match status" value="1"/>
</dbReference>
<name>A0A0U4WL96_9PSED</name>
<evidence type="ECO:0000256" key="5">
    <source>
        <dbReference type="ARBA" id="ARBA00023163"/>
    </source>
</evidence>
<dbReference type="Gene3D" id="3.40.190.10">
    <property type="entry name" value="Periplasmic binding protein-like II"/>
    <property type="match status" value="2"/>
</dbReference>
<evidence type="ECO:0000313" key="8">
    <source>
        <dbReference type="Proteomes" id="UP000064137"/>
    </source>
</evidence>
<dbReference type="PANTHER" id="PTHR30537:SF5">
    <property type="entry name" value="HTH-TYPE TRANSCRIPTIONAL ACTIVATOR TTDR-RELATED"/>
    <property type="match status" value="1"/>
</dbReference>
<dbReference type="KEGG" id="por:APT59_03950"/>
<evidence type="ECO:0000256" key="2">
    <source>
        <dbReference type="ARBA" id="ARBA00023015"/>
    </source>
</evidence>
<dbReference type="Proteomes" id="UP000064137">
    <property type="component" value="Chromosome"/>
</dbReference>
<keyword evidence="4" id="KW-0010">Activator</keyword>
<dbReference type="Gene3D" id="1.10.10.10">
    <property type="entry name" value="Winged helix-like DNA-binding domain superfamily/Winged helix DNA-binding domain"/>
    <property type="match status" value="1"/>
</dbReference>
<dbReference type="Pfam" id="PF00126">
    <property type="entry name" value="HTH_1"/>
    <property type="match status" value="1"/>
</dbReference>
<evidence type="ECO:0000256" key="4">
    <source>
        <dbReference type="ARBA" id="ARBA00023159"/>
    </source>
</evidence>
<evidence type="ECO:0000259" key="6">
    <source>
        <dbReference type="PROSITE" id="PS50931"/>
    </source>
</evidence>
<dbReference type="EMBL" id="CP013987">
    <property type="protein sequence ID" value="ALZ83395.1"/>
    <property type="molecule type" value="Genomic_DNA"/>
</dbReference>
<evidence type="ECO:0000256" key="1">
    <source>
        <dbReference type="ARBA" id="ARBA00009437"/>
    </source>
</evidence>